<keyword evidence="1" id="KW-1133">Transmembrane helix</keyword>
<keyword evidence="1" id="KW-0472">Membrane</keyword>
<dbReference type="Pfam" id="PF02517">
    <property type="entry name" value="Rce1-like"/>
    <property type="match status" value="1"/>
</dbReference>
<protein>
    <recommendedName>
        <fullName evidence="2">CAAX prenyl protease 2/Lysostaphin resistance protein A-like domain-containing protein</fullName>
    </recommendedName>
</protein>
<reference evidence="3 4" key="1">
    <citation type="submission" date="2020-08" db="EMBL/GenBank/DDBJ databases">
        <title>Genomic Encyclopedia of Type Strains, Phase IV (KMG-IV): sequencing the most valuable type-strain genomes for metagenomic binning, comparative biology and taxonomic classification.</title>
        <authorList>
            <person name="Goeker M."/>
        </authorList>
    </citation>
    <scope>NUCLEOTIDE SEQUENCE [LARGE SCALE GENOMIC DNA]</scope>
    <source>
        <strain evidence="3 4">DSM 24696</strain>
    </source>
</reference>
<feature type="transmembrane region" description="Helical" evidence="1">
    <location>
        <begin position="153"/>
        <end position="170"/>
    </location>
</feature>
<dbReference type="Proteomes" id="UP000551878">
    <property type="component" value="Unassembled WGS sequence"/>
</dbReference>
<dbReference type="GO" id="GO:0004175">
    <property type="term" value="F:endopeptidase activity"/>
    <property type="evidence" value="ECO:0007669"/>
    <property type="project" value="UniProtKB-ARBA"/>
</dbReference>
<dbReference type="EMBL" id="JACHHB010000002">
    <property type="protein sequence ID" value="MBB5172619.1"/>
    <property type="molecule type" value="Genomic_DNA"/>
</dbReference>
<proteinExistence type="predicted"/>
<evidence type="ECO:0000313" key="4">
    <source>
        <dbReference type="Proteomes" id="UP000551878"/>
    </source>
</evidence>
<evidence type="ECO:0000313" key="3">
    <source>
        <dbReference type="EMBL" id="MBB5172619.1"/>
    </source>
</evidence>
<dbReference type="GO" id="GO:0080120">
    <property type="term" value="P:CAAX-box protein maturation"/>
    <property type="evidence" value="ECO:0007669"/>
    <property type="project" value="UniProtKB-ARBA"/>
</dbReference>
<evidence type="ECO:0000256" key="1">
    <source>
        <dbReference type="SAM" id="Phobius"/>
    </source>
</evidence>
<evidence type="ECO:0000259" key="2">
    <source>
        <dbReference type="Pfam" id="PF02517"/>
    </source>
</evidence>
<dbReference type="AlphaFoldDB" id="A0A840QML9"/>
<organism evidence="3 4">
    <name type="scientific">Texcoconibacillus texcoconensis</name>
    <dbReference type="NCBI Taxonomy" id="1095777"/>
    <lineage>
        <taxon>Bacteria</taxon>
        <taxon>Bacillati</taxon>
        <taxon>Bacillota</taxon>
        <taxon>Bacilli</taxon>
        <taxon>Bacillales</taxon>
        <taxon>Bacillaceae</taxon>
        <taxon>Texcoconibacillus</taxon>
    </lineage>
</organism>
<feature type="transmembrane region" description="Helical" evidence="1">
    <location>
        <begin position="196"/>
        <end position="217"/>
    </location>
</feature>
<sequence length="243" mass="27317">MSKRYWLIILTFIFMQLSPIVIAPIISMLGLANTMQELEGLSIFTAFTLGFLIMVWLLMPTIKERHQIEGRASTGQTALWSFLGIFIAFGAQYVAILIQMTALGIEPGSENTDMIVEMAIAAPLLIIAVAVIGPIVEEIVFRQVIFGSLYQRFGFWISAAISALIFAVIHMDFEHLLVYFAMGVAFSFLYVKTKRIIVPIIAHVGINSFVMLVQVVFRDHIEDLEKQLDQLEEMQAFIGGFFL</sequence>
<comment type="caution">
    <text evidence="3">The sequence shown here is derived from an EMBL/GenBank/DDBJ whole genome shotgun (WGS) entry which is preliminary data.</text>
</comment>
<feature type="transmembrane region" description="Helical" evidence="1">
    <location>
        <begin position="79"/>
        <end position="100"/>
    </location>
</feature>
<dbReference type="PANTHER" id="PTHR36435">
    <property type="entry name" value="SLR1288 PROTEIN"/>
    <property type="match status" value="1"/>
</dbReference>
<dbReference type="InterPro" id="IPR003675">
    <property type="entry name" value="Rce1/LyrA-like_dom"/>
</dbReference>
<keyword evidence="1" id="KW-0812">Transmembrane</keyword>
<feature type="transmembrane region" description="Helical" evidence="1">
    <location>
        <begin position="7"/>
        <end position="29"/>
    </location>
</feature>
<dbReference type="PANTHER" id="PTHR36435:SF6">
    <property type="entry name" value="ABORTIVE INFECTION PROTEIN"/>
    <property type="match status" value="1"/>
</dbReference>
<keyword evidence="4" id="KW-1185">Reference proteome</keyword>
<name>A0A840QML9_9BACI</name>
<dbReference type="InterPro" id="IPR052710">
    <property type="entry name" value="CAAX_protease"/>
</dbReference>
<feature type="domain" description="CAAX prenyl protease 2/Lysostaphin resistance protein A-like" evidence="2">
    <location>
        <begin position="123"/>
        <end position="208"/>
    </location>
</feature>
<feature type="transmembrane region" description="Helical" evidence="1">
    <location>
        <begin position="41"/>
        <end position="59"/>
    </location>
</feature>
<feature type="transmembrane region" description="Helical" evidence="1">
    <location>
        <begin position="176"/>
        <end position="191"/>
    </location>
</feature>
<gene>
    <name evidence="3" type="ORF">HNQ41_000763</name>
</gene>
<dbReference type="RefSeq" id="WP_184663061.1">
    <property type="nucleotide sequence ID" value="NZ_JACHHB010000002.1"/>
</dbReference>
<accession>A0A840QML9</accession>
<feature type="transmembrane region" description="Helical" evidence="1">
    <location>
        <begin position="120"/>
        <end position="141"/>
    </location>
</feature>